<dbReference type="EMBL" id="JACHIJ010000001">
    <property type="protein sequence ID" value="MBB5050142.1"/>
    <property type="molecule type" value="Genomic_DNA"/>
</dbReference>
<evidence type="ECO:0000259" key="3">
    <source>
        <dbReference type="PROSITE" id="PS51635"/>
    </source>
</evidence>
<dbReference type="RefSeq" id="WP_184082019.1">
    <property type="nucleotide sequence ID" value="NZ_JACHIJ010000001.1"/>
</dbReference>
<name>A0A840MU53_9BRAD</name>
<comment type="caution">
    <text evidence="4">The sequence shown here is derived from an EMBL/GenBank/DDBJ whole genome shotgun (WGS) entry which is preliminary data.</text>
</comment>
<organism evidence="4 5">
    <name type="scientific">Afipia massiliensis</name>
    <dbReference type="NCBI Taxonomy" id="211460"/>
    <lineage>
        <taxon>Bacteria</taxon>
        <taxon>Pseudomonadati</taxon>
        <taxon>Pseudomonadota</taxon>
        <taxon>Alphaproteobacteria</taxon>
        <taxon>Hyphomicrobiales</taxon>
        <taxon>Nitrobacteraceae</taxon>
        <taxon>Afipia</taxon>
    </lineage>
</organism>
<gene>
    <name evidence="4" type="ORF">HNQ36_000090</name>
</gene>
<feature type="short sequence motif" description="GXSXG" evidence="2">
    <location>
        <begin position="37"/>
        <end position="41"/>
    </location>
</feature>
<evidence type="ECO:0000256" key="2">
    <source>
        <dbReference type="PROSITE-ProRule" id="PRU01161"/>
    </source>
</evidence>
<dbReference type="Pfam" id="PF01734">
    <property type="entry name" value="Patatin"/>
    <property type="match status" value="1"/>
</dbReference>
<dbReference type="GO" id="GO:0016787">
    <property type="term" value="F:hydrolase activity"/>
    <property type="evidence" value="ECO:0007669"/>
    <property type="project" value="UniProtKB-UniRule"/>
</dbReference>
<dbReference type="Proteomes" id="UP000521227">
    <property type="component" value="Unassembled WGS sequence"/>
</dbReference>
<dbReference type="GO" id="GO:0016042">
    <property type="term" value="P:lipid catabolic process"/>
    <property type="evidence" value="ECO:0007669"/>
    <property type="project" value="UniProtKB-UniRule"/>
</dbReference>
<protein>
    <submittedName>
        <fullName evidence="4">Putative acylesterase/phospholipase RssA</fullName>
    </submittedName>
</protein>
<keyword evidence="2" id="KW-0378">Hydrolase</keyword>
<evidence type="ECO:0000256" key="1">
    <source>
        <dbReference type="ARBA" id="ARBA00023098"/>
    </source>
</evidence>
<feature type="active site" description="Nucleophile" evidence="2">
    <location>
        <position position="39"/>
    </location>
</feature>
<dbReference type="InterPro" id="IPR016035">
    <property type="entry name" value="Acyl_Trfase/lysoPLipase"/>
</dbReference>
<evidence type="ECO:0000313" key="5">
    <source>
        <dbReference type="Proteomes" id="UP000521227"/>
    </source>
</evidence>
<accession>A0A840MU53</accession>
<evidence type="ECO:0000313" key="4">
    <source>
        <dbReference type="EMBL" id="MBB5050142.1"/>
    </source>
</evidence>
<dbReference type="InterPro" id="IPR002641">
    <property type="entry name" value="PNPLA_dom"/>
</dbReference>
<comment type="caution">
    <text evidence="2">Lacks conserved residue(s) required for the propagation of feature annotation.</text>
</comment>
<feature type="active site" description="Proton acceptor" evidence="2">
    <location>
        <position position="197"/>
    </location>
</feature>
<dbReference type="PROSITE" id="PS51635">
    <property type="entry name" value="PNPLA"/>
    <property type="match status" value="1"/>
</dbReference>
<feature type="short sequence motif" description="DGA/G" evidence="2">
    <location>
        <begin position="197"/>
        <end position="199"/>
    </location>
</feature>
<dbReference type="SUPFAM" id="SSF52151">
    <property type="entry name" value="FabD/lysophospholipase-like"/>
    <property type="match status" value="1"/>
</dbReference>
<keyword evidence="2" id="KW-0442">Lipid degradation</keyword>
<reference evidence="4 5" key="1">
    <citation type="submission" date="2020-08" db="EMBL/GenBank/DDBJ databases">
        <title>Genomic Encyclopedia of Type Strains, Phase IV (KMG-IV): sequencing the most valuable type-strain genomes for metagenomic binning, comparative biology and taxonomic classification.</title>
        <authorList>
            <person name="Goeker M."/>
        </authorList>
    </citation>
    <scope>NUCLEOTIDE SEQUENCE [LARGE SCALE GENOMIC DNA]</scope>
    <source>
        <strain evidence="4 5">DSM 17498</strain>
    </source>
</reference>
<sequence length="278" mass="30217">MFDAVVFAGGGNRCYWQGGFYEAAATRLGLSPQLVVGASAGAFAAVYSLLEAGPATRARVIGACDPQLRNFDFAAWRQGRPLCPVGPLYTELLHQTIDKNALRRLQHMTDFRVAVSRLPRGFSPSLGAAIGIGVYQLEKQIFHPVHPRFGRTLGFRSEFVAVRSLTDPQQFREALMASSDVPPFMPVTNVAGKPAFDGGLVDNVPVEPIEAIEFAGGRTLVLLTRVYKSIPVVNGRTYAQPSRKIDVGQFDIRNPDGIRNAYELGLKDGDAFATSCSR</sequence>
<keyword evidence="1 2" id="KW-0443">Lipid metabolism</keyword>
<feature type="domain" description="PNPLA" evidence="3">
    <location>
        <begin position="5"/>
        <end position="210"/>
    </location>
</feature>
<dbReference type="Gene3D" id="3.40.1090.10">
    <property type="entry name" value="Cytosolic phospholipase A2 catalytic domain"/>
    <property type="match status" value="1"/>
</dbReference>
<dbReference type="AlphaFoldDB" id="A0A840MU53"/>
<proteinExistence type="predicted"/>